<feature type="repeat" description="TPR" evidence="1">
    <location>
        <begin position="5"/>
        <end position="38"/>
    </location>
</feature>
<keyword evidence="1" id="KW-0802">TPR repeat</keyword>
<sequence length="113" mass="12727">MKPVRELTSDMGNKFASSGDFVMAVKFFTDAIKYNPTEYKLFGNRSFCFEKMQEYAKALADAELSLSMCPGWVKGLFRKGRALAGLKVNGLMTSITQLMVCNCVNVRHPQWGR</sequence>
<evidence type="ECO:0000313" key="2">
    <source>
        <dbReference type="Ensembl" id="ENSMMOP00000015775.1"/>
    </source>
</evidence>
<dbReference type="STRING" id="94237.ENSMMOP00000015775"/>
<dbReference type="PANTHER" id="PTHR47678">
    <property type="entry name" value="TETRATRICOPEPTIDE REPEAT PROTEIN 31"/>
    <property type="match status" value="1"/>
</dbReference>
<evidence type="ECO:0000313" key="3">
    <source>
        <dbReference type="Proteomes" id="UP000261620"/>
    </source>
</evidence>
<dbReference type="AlphaFoldDB" id="A0A3Q4BBC2"/>
<name>A0A3Q4BBC2_MOLML</name>
<proteinExistence type="predicted"/>
<dbReference type="SUPFAM" id="SSF48452">
    <property type="entry name" value="TPR-like"/>
    <property type="match status" value="1"/>
</dbReference>
<dbReference type="Gene3D" id="1.25.40.10">
    <property type="entry name" value="Tetratricopeptide repeat domain"/>
    <property type="match status" value="1"/>
</dbReference>
<dbReference type="PROSITE" id="PS50005">
    <property type="entry name" value="TPR"/>
    <property type="match status" value="1"/>
</dbReference>
<accession>A0A3Q4BBC2</accession>
<evidence type="ECO:0000256" key="1">
    <source>
        <dbReference type="PROSITE-ProRule" id="PRU00339"/>
    </source>
</evidence>
<organism evidence="2 3">
    <name type="scientific">Mola mola</name>
    <name type="common">Ocean sunfish</name>
    <name type="synonym">Tetraodon mola</name>
    <dbReference type="NCBI Taxonomy" id="94237"/>
    <lineage>
        <taxon>Eukaryota</taxon>
        <taxon>Metazoa</taxon>
        <taxon>Chordata</taxon>
        <taxon>Craniata</taxon>
        <taxon>Vertebrata</taxon>
        <taxon>Euteleostomi</taxon>
        <taxon>Actinopterygii</taxon>
        <taxon>Neopterygii</taxon>
        <taxon>Teleostei</taxon>
        <taxon>Neoteleostei</taxon>
        <taxon>Acanthomorphata</taxon>
        <taxon>Eupercaria</taxon>
        <taxon>Tetraodontiformes</taxon>
        <taxon>Molidae</taxon>
        <taxon>Mola</taxon>
    </lineage>
</organism>
<keyword evidence="3" id="KW-1185">Reference proteome</keyword>
<dbReference type="PANTHER" id="PTHR47678:SF1">
    <property type="entry name" value="TETRATRICOPEPTIDE REPEAT PROTEIN 31"/>
    <property type="match status" value="1"/>
</dbReference>
<protein>
    <submittedName>
        <fullName evidence="2">Uncharacterized protein</fullName>
    </submittedName>
</protein>
<dbReference type="SMART" id="SM00028">
    <property type="entry name" value="TPR"/>
    <property type="match status" value="2"/>
</dbReference>
<dbReference type="Proteomes" id="UP000261620">
    <property type="component" value="Unplaced"/>
</dbReference>
<dbReference type="InterPro" id="IPR019734">
    <property type="entry name" value="TPR_rpt"/>
</dbReference>
<reference evidence="2" key="2">
    <citation type="submission" date="2025-09" db="UniProtKB">
        <authorList>
            <consortium name="Ensembl"/>
        </authorList>
    </citation>
    <scope>IDENTIFICATION</scope>
</reference>
<reference evidence="2" key="1">
    <citation type="submission" date="2025-08" db="UniProtKB">
        <authorList>
            <consortium name="Ensembl"/>
        </authorList>
    </citation>
    <scope>IDENTIFICATION</scope>
</reference>
<dbReference type="Ensembl" id="ENSMMOT00000016039.1">
    <property type="protein sequence ID" value="ENSMMOP00000015775.1"/>
    <property type="gene ID" value="ENSMMOG00000012041.1"/>
</dbReference>
<dbReference type="InterPro" id="IPR011990">
    <property type="entry name" value="TPR-like_helical_dom_sf"/>
</dbReference>